<comment type="caution">
    <text evidence="2">The sequence shown here is derived from an EMBL/GenBank/DDBJ whole genome shotgun (WGS) entry which is preliminary data.</text>
</comment>
<dbReference type="EMBL" id="LAZR01025653">
    <property type="protein sequence ID" value="KKL71231.1"/>
    <property type="molecule type" value="Genomic_DNA"/>
</dbReference>
<dbReference type="AlphaFoldDB" id="A0A0F9EY97"/>
<protein>
    <submittedName>
        <fullName evidence="2">Uncharacterized protein</fullName>
    </submittedName>
</protein>
<sequence length="133" mass="15314">MTELVITEEMEKLENSALTVYETSKEIEIQNDLQYSHEADHLKGVKGDAKEIESKRKELVKPFQEATKNLNAFFKKPLDLLKNAETNIKRAILVYDAKLEEERIAEQKKIDDLAEKERKRLAKLANKQEAAGN</sequence>
<organism evidence="2">
    <name type="scientific">marine sediment metagenome</name>
    <dbReference type="NCBI Taxonomy" id="412755"/>
    <lineage>
        <taxon>unclassified sequences</taxon>
        <taxon>metagenomes</taxon>
        <taxon>ecological metagenomes</taxon>
    </lineage>
</organism>
<name>A0A0F9EY97_9ZZZZ</name>
<evidence type="ECO:0000256" key="1">
    <source>
        <dbReference type="SAM" id="Coils"/>
    </source>
</evidence>
<feature type="coiled-coil region" evidence="1">
    <location>
        <begin position="81"/>
        <end position="116"/>
    </location>
</feature>
<gene>
    <name evidence="2" type="ORF">LCGC14_2096950</name>
</gene>
<reference evidence="2" key="1">
    <citation type="journal article" date="2015" name="Nature">
        <title>Complex archaea that bridge the gap between prokaryotes and eukaryotes.</title>
        <authorList>
            <person name="Spang A."/>
            <person name="Saw J.H."/>
            <person name="Jorgensen S.L."/>
            <person name="Zaremba-Niedzwiedzka K."/>
            <person name="Martijn J."/>
            <person name="Lind A.E."/>
            <person name="van Eijk R."/>
            <person name="Schleper C."/>
            <person name="Guy L."/>
            <person name="Ettema T.J."/>
        </authorList>
    </citation>
    <scope>NUCLEOTIDE SEQUENCE</scope>
</reference>
<feature type="non-terminal residue" evidence="2">
    <location>
        <position position="133"/>
    </location>
</feature>
<keyword evidence="1" id="KW-0175">Coiled coil</keyword>
<evidence type="ECO:0000313" key="2">
    <source>
        <dbReference type="EMBL" id="KKL71231.1"/>
    </source>
</evidence>
<accession>A0A0F9EY97</accession>
<proteinExistence type="predicted"/>